<sequence length="117" mass="13365">MISRSLSAAALYSLRKISSNDKITNRTKTLQNDTVPTYRLSAAALYSLRKISSNDKITNRTKTLQNDTVPTYQNDAVANTSCQQFSQAKQPRADNSYLFKTIYLLVARNHSKRRRIY</sequence>
<dbReference type="EMBL" id="KV010057">
    <property type="protein sequence ID" value="KZV28610.1"/>
    <property type="molecule type" value="Genomic_DNA"/>
</dbReference>
<name>A0A2Z7B3N3_9LAMI</name>
<gene>
    <name evidence="1" type="ORF">F511_11915</name>
</gene>
<evidence type="ECO:0000313" key="2">
    <source>
        <dbReference type="Proteomes" id="UP000250235"/>
    </source>
</evidence>
<dbReference type="AlphaFoldDB" id="A0A2Z7B3N3"/>
<accession>A0A2Z7B3N3</accession>
<evidence type="ECO:0000313" key="1">
    <source>
        <dbReference type="EMBL" id="KZV28610.1"/>
    </source>
</evidence>
<proteinExistence type="predicted"/>
<reference evidence="1 2" key="1">
    <citation type="journal article" date="2015" name="Proc. Natl. Acad. Sci. U.S.A.">
        <title>The resurrection genome of Boea hygrometrica: A blueprint for survival of dehydration.</title>
        <authorList>
            <person name="Xiao L."/>
            <person name="Yang G."/>
            <person name="Zhang L."/>
            <person name="Yang X."/>
            <person name="Zhao S."/>
            <person name="Ji Z."/>
            <person name="Zhou Q."/>
            <person name="Hu M."/>
            <person name="Wang Y."/>
            <person name="Chen M."/>
            <person name="Xu Y."/>
            <person name="Jin H."/>
            <person name="Xiao X."/>
            <person name="Hu G."/>
            <person name="Bao F."/>
            <person name="Hu Y."/>
            <person name="Wan P."/>
            <person name="Li L."/>
            <person name="Deng X."/>
            <person name="Kuang T."/>
            <person name="Xiang C."/>
            <person name="Zhu J.K."/>
            <person name="Oliver M.J."/>
            <person name="He Y."/>
        </authorList>
    </citation>
    <scope>NUCLEOTIDE SEQUENCE [LARGE SCALE GENOMIC DNA]</scope>
    <source>
        <strain evidence="2">cv. XS01</strain>
    </source>
</reference>
<organism evidence="1 2">
    <name type="scientific">Dorcoceras hygrometricum</name>
    <dbReference type="NCBI Taxonomy" id="472368"/>
    <lineage>
        <taxon>Eukaryota</taxon>
        <taxon>Viridiplantae</taxon>
        <taxon>Streptophyta</taxon>
        <taxon>Embryophyta</taxon>
        <taxon>Tracheophyta</taxon>
        <taxon>Spermatophyta</taxon>
        <taxon>Magnoliopsida</taxon>
        <taxon>eudicotyledons</taxon>
        <taxon>Gunneridae</taxon>
        <taxon>Pentapetalae</taxon>
        <taxon>asterids</taxon>
        <taxon>lamiids</taxon>
        <taxon>Lamiales</taxon>
        <taxon>Gesneriaceae</taxon>
        <taxon>Didymocarpoideae</taxon>
        <taxon>Trichosporeae</taxon>
        <taxon>Loxocarpinae</taxon>
        <taxon>Dorcoceras</taxon>
    </lineage>
</organism>
<protein>
    <submittedName>
        <fullName evidence="1">Ammonium transporter 1 member 2-like</fullName>
    </submittedName>
</protein>
<dbReference type="Proteomes" id="UP000250235">
    <property type="component" value="Unassembled WGS sequence"/>
</dbReference>
<keyword evidence="2" id="KW-1185">Reference proteome</keyword>